<reference evidence="1" key="1">
    <citation type="submission" date="2023-07" db="EMBL/GenBank/DDBJ databases">
        <title>Sorghum-associated microbial communities from plants grown in Nebraska, USA.</title>
        <authorList>
            <person name="Schachtman D."/>
        </authorList>
    </citation>
    <scope>NUCLEOTIDE SEQUENCE</scope>
    <source>
        <strain evidence="1">BE261</strain>
    </source>
</reference>
<dbReference type="AlphaFoldDB" id="A0AAW8NFJ2"/>
<dbReference type="Proteomes" id="UP001262032">
    <property type="component" value="Unassembled WGS sequence"/>
</dbReference>
<protein>
    <submittedName>
        <fullName evidence="1">Uncharacterized protein</fullName>
    </submittedName>
</protein>
<proteinExistence type="predicted"/>
<accession>A0AAW8NFJ2</accession>
<evidence type="ECO:0000313" key="1">
    <source>
        <dbReference type="EMBL" id="MDR7164813.1"/>
    </source>
</evidence>
<gene>
    <name evidence="1" type="ORF">J2X12_002851</name>
</gene>
<comment type="caution">
    <text evidence="1">The sequence shown here is derived from an EMBL/GenBank/DDBJ whole genome shotgun (WGS) entry which is preliminary data.</text>
</comment>
<dbReference type="EMBL" id="JAVDWN010000010">
    <property type="protein sequence ID" value="MDR7164813.1"/>
    <property type="molecule type" value="Genomic_DNA"/>
</dbReference>
<sequence>MPRRYVDWRDWLRPRAAEQPAPLSAQEALIISAWSMTQEAWEALTDAERADKRFNFAKAPRFVS</sequence>
<organism evidence="1 2">
    <name type="scientific">Pseudarthrobacter oxydans</name>
    <name type="common">Arthrobacter oxydans</name>
    <dbReference type="NCBI Taxonomy" id="1671"/>
    <lineage>
        <taxon>Bacteria</taxon>
        <taxon>Bacillati</taxon>
        <taxon>Actinomycetota</taxon>
        <taxon>Actinomycetes</taxon>
        <taxon>Micrococcales</taxon>
        <taxon>Micrococcaceae</taxon>
        <taxon>Pseudarthrobacter</taxon>
    </lineage>
</organism>
<evidence type="ECO:0000313" key="2">
    <source>
        <dbReference type="Proteomes" id="UP001262032"/>
    </source>
</evidence>
<name>A0AAW8NFJ2_PSEOX</name>